<dbReference type="EMBL" id="KQ976745">
    <property type="protein sequence ID" value="KYM75430.1"/>
    <property type="molecule type" value="Genomic_DNA"/>
</dbReference>
<evidence type="ECO:0000313" key="1">
    <source>
        <dbReference type="EMBL" id="KYM75430.1"/>
    </source>
</evidence>
<proteinExistence type="predicted"/>
<protein>
    <submittedName>
        <fullName evidence="1">Uncharacterized protein</fullName>
    </submittedName>
</protein>
<keyword evidence="2" id="KW-1185">Reference proteome</keyword>
<gene>
    <name evidence="1" type="ORF">ALC53_14126</name>
</gene>
<name>A0A195ATT7_9HYME</name>
<evidence type="ECO:0000313" key="2">
    <source>
        <dbReference type="Proteomes" id="UP000078540"/>
    </source>
</evidence>
<organism evidence="1 2">
    <name type="scientific">Atta colombica</name>
    <dbReference type="NCBI Taxonomy" id="520822"/>
    <lineage>
        <taxon>Eukaryota</taxon>
        <taxon>Metazoa</taxon>
        <taxon>Ecdysozoa</taxon>
        <taxon>Arthropoda</taxon>
        <taxon>Hexapoda</taxon>
        <taxon>Insecta</taxon>
        <taxon>Pterygota</taxon>
        <taxon>Neoptera</taxon>
        <taxon>Endopterygota</taxon>
        <taxon>Hymenoptera</taxon>
        <taxon>Apocrita</taxon>
        <taxon>Aculeata</taxon>
        <taxon>Formicoidea</taxon>
        <taxon>Formicidae</taxon>
        <taxon>Myrmicinae</taxon>
        <taxon>Atta</taxon>
    </lineage>
</organism>
<dbReference type="AlphaFoldDB" id="A0A195ATT7"/>
<sequence>MAQNHQKQVYLLYVFVNLLQDYWLPFSKYCQQRYAEHVFPNNQDVFLMLLFVLQYHRSSWGNFSQSQTYLSVHRVSCRNVYPYIFSNESARYSVMSAMRCDHFARDDESLSALTFLCFLGLKEPSGQARKSGTL</sequence>
<dbReference type="Proteomes" id="UP000078540">
    <property type="component" value="Unassembled WGS sequence"/>
</dbReference>
<reference evidence="1 2" key="1">
    <citation type="submission" date="2015-09" db="EMBL/GenBank/DDBJ databases">
        <title>Atta colombica WGS genome.</title>
        <authorList>
            <person name="Nygaard S."/>
            <person name="Hu H."/>
            <person name="Boomsma J."/>
            <person name="Zhang G."/>
        </authorList>
    </citation>
    <scope>NUCLEOTIDE SEQUENCE [LARGE SCALE GENOMIC DNA]</scope>
    <source>
        <strain evidence="1">Treedump-2</strain>
        <tissue evidence="1">Whole body</tissue>
    </source>
</reference>
<accession>A0A195ATT7</accession>